<feature type="transmembrane region" description="Helical" evidence="8">
    <location>
        <begin position="21"/>
        <end position="39"/>
    </location>
</feature>
<dbReference type="GO" id="GO:0019646">
    <property type="term" value="P:aerobic electron transport chain"/>
    <property type="evidence" value="ECO:0007669"/>
    <property type="project" value="InterPro"/>
</dbReference>
<reference evidence="11" key="1">
    <citation type="submission" date="2017-04" db="EMBL/GenBank/DDBJ databases">
        <authorList>
            <person name="Varghese N."/>
            <person name="Submissions S."/>
        </authorList>
    </citation>
    <scope>NUCLEOTIDE SEQUENCE [LARGE SCALE GENOMIC DNA]</scope>
    <source>
        <strain evidence="11">DSM 9293</strain>
    </source>
</reference>
<keyword evidence="3" id="KW-1003">Cell membrane</keyword>
<dbReference type="GO" id="GO:0005886">
    <property type="term" value="C:plasma membrane"/>
    <property type="evidence" value="ECO:0007669"/>
    <property type="project" value="UniProtKB-SubCell"/>
</dbReference>
<keyword evidence="6 8" id="KW-0472">Membrane</keyword>
<evidence type="ECO:0000256" key="2">
    <source>
        <dbReference type="ARBA" id="ARBA00010581"/>
    </source>
</evidence>
<evidence type="ECO:0000313" key="10">
    <source>
        <dbReference type="EMBL" id="SMC02266.1"/>
    </source>
</evidence>
<evidence type="ECO:0000313" key="11">
    <source>
        <dbReference type="Proteomes" id="UP000192660"/>
    </source>
</evidence>
<dbReference type="InterPro" id="IPR024791">
    <property type="entry name" value="Cyt_c/ubiquinol_Oxase_su3"/>
</dbReference>
<dbReference type="RefSeq" id="WP_020376361.1">
    <property type="nucleotide sequence ID" value="NZ_FWWY01000001.1"/>
</dbReference>
<organism evidence="10 11">
    <name type="scientific">Sulfobacillus thermosulfidooxidans (strain DSM 9293 / VKM B-1269 / AT-1)</name>
    <dbReference type="NCBI Taxonomy" id="929705"/>
    <lineage>
        <taxon>Bacteria</taxon>
        <taxon>Bacillati</taxon>
        <taxon>Bacillota</taxon>
        <taxon>Clostridia</taxon>
        <taxon>Eubacteriales</taxon>
        <taxon>Clostridiales Family XVII. Incertae Sedis</taxon>
        <taxon>Sulfobacillus</taxon>
    </lineage>
</organism>
<dbReference type="EMBL" id="FWWY01000001">
    <property type="protein sequence ID" value="SMC02266.1"/>
    <property type="molecule type" value="Genomic_DNA"/>
</dbReference>
<gene>
    <name evidence="10" type="ORF">SAMN00768000_0487</name>
</gene>
<comment type="subcellular location">
    <subcellularLocation>
        <location evidence="1 7">Cell membrane</location>
        <topology evidence="1 7">Multi-pass membrane protein</topology>
    </subcellularLocation>
</comment>
<comment type="similarity">
    <text evidence="2 7">Belongs to the cytochrome c oxidase subunit 3 family.</text>
</comment>
<evidence type="ECO:0000256" key="8">
    <source>
        <dbReference type="SAM" id="Phobius"/>
    </source>
</evidence>
<evidence type="ECO:0000256" key="5">
    <source>
        <dbReference type="ARBA" id="ARBA00022989"/>
    </source>
</evidence>
<dbReference type="PROSITE" id="PS50253">
    <property type="entry name" value="COX3"/>
    <property type="match status" value="1"/>
</dbReference>
<evidence type="ECO:0000259" key="9">
    <source>
        <dbReference type="PROSITE" id="PS50253"/>
    </source>
</evidence>
<dbReference type="InterPro" id="IPR013833">
    <property type="entry name" value="Cyt_c_oxidase_su3_a-hlx"/>
</dbReference>
<feature type="transmembrane region" description="Helical" evidence="8">
    <location>
        <begin position="59"/>
        <end position="78"/>
    </location>
</feature>
<dbReference type="SUPFAM" id="SSF81452">
    <property type="entry name" value="Cytochrome c oxidase subunit III-like"/>
    <property type="match status" value="1"/>
</dbReference>
<dbReference type="PANTHER" id="PTHR11403">
    <property type="entry name" value="CYTOCHROME C OXIDASE SUBUNIT III"/>
    <property type="match status" value="1"/>
</dbReference>
<accession>A0A1W1W7K6</accession>
<feature type="transmembrane region" description="Helical" evidence="8">
    <location>
        <begin position="127"/>
        <end position="150"/>
    </location>
</feature>
<evidence type="ECO:0000256" key="1">
    <source>
        <dbReference type="ARBA" id="ARBA00004651"/>
    </source>
</evidence>
<dbReference type="Proteomes" id="UP000192660">
    <property type="component" value="Unassembled WGS sequence"/>
</dbReference>
<dbReference type="InterPro" id="IPR035973">
    <property type="entry name" value="Cyt_c_oxidase_su3-like_sf"/>
</dbReference>
<protein>
    <submittedName>
        <fullName evidence="10">Cytochrome c oxidase subunit 3</fullName>
    </submittedName>
</protein>
<dbReference type="STRING" id="28034.BFX07_03320"/>
<feature type="transmembrane region" description="Helical" evidence="8">
    <location>
        <begin position="98"/>
        <end position="115"/>
    </location>
</feature>
<proteinExistence type="inferred from homology"/>
<dbReference type="PANTHER" id="PTHR11403:SF2">
    <property type="entry name" value="CYTOCHROME BO(3) UBIQUINOL OXIDASE SUBUNIT 3"/>
    <property type="match status" value="1"/>
</dbReference>
<dbReference type="Pfam" id="PF00510">
    <property type="entry name" value="COX3"/>
    <property type="match status" value="1"/>
</dbReference>
<dbReference type="Gene3D" id="1.20.120.80">
    <property type="entry name" value="Cytochrome c oxidase, subunit III, four-helix bundle"/>
    <property type="match status" value="1"/>
</dbReference>
<evidence type="ECO:0000256" key="6">
    <source>
        <dbReference type="ARBA" id="ARBA00023136"/>
    </source>
</evidence>
<name>A0A1W1W7K6_SULTA</name>
<feature type="domain" description="Heme-copper oxidase subunit III family profile" evidence="9">
    <location>
        <begin position="1"/>
        <end position="190"/>
    </location>
</feature>
<evidence type="ECO:0000256" key="4">
    <source>
        <dbReference type="ARBA" id="ARBA00022692"/>
    </source>
</evidence>
<dbReference type="InterPro" id="IPR000298">
    <property type="entry name" value="Cyt_c_oxidase-like_su3"/>
</dbReference>
<evidence type="ECO:0000256" key="3">
    <source>
        <dbReference type="ARBA" id="ARBA00022475"/>
    </source>
</evidence>
<dbReference type="AlphaFoldDB" id="A0A1W1W7K6"/>
<feature type="transmembrane region" description="Helical" evidence="8">
    <location>
        <begin position="170"/>
        <end position="189"/>
    </location>
</feature>
<evidence type="ECO:0000256" key="7">
    <source>
        <dbReference type="RuleBase" id="RU003376"/>
    </source>
</evidence>
<sequence length="190" mass="21433">MSSQLEQLGLEKELTPRNYRAVRFGFLFFVATQIVPYVVLYEAKYVYAGSYVSPRASQILGVVTAALMLLSLIVAWGVMRLSRESGDQQAIRSRLKVAAVLGIFAILTTFYQWSGRYTSPQSRFGEMFFAITGADIVYAVVGLIMLWAAISRAGRINLKPEKYWTVEAGVYFWVFVALAWIASWIVVYLL</sequence>
<keyword evidence="4 7" id="KW-0812">Transmembrane</keyword>
<keyword evidence="5 8" id="KW-1133">Transmembrane helix</keyword>
<dbReference type="GO" id="GO:0004129">
    <property type="term" value="F:cytochrome-c oxidase activity"/>
    <property type="evidence" value="ECO:0007669"/>
    <property type="project" value="InterPro"/>
</dbReference>
<keyword evidence="11" id="KW-1185">Reference proteome</keyword>